<dbReference type="GO" id="GO:0005743">
    <property type="term" value="C:mitochondrial inner membrane"/>
    <property type="evidence" value="ECO:0007669"/>
    <property type="project" value="UniProtKB-SubCell"/>
</dbReference>
<feature type="transmembrane region" description="Helical" evidence="11">
    <location>
        <begin position="127"/>
        <end position="150"/>
    </location>
</feature>
<keyword evidence="9" id="KW-0520">NAD</keyword>
<feature type="transmembrane region" description="Helical" evidence="11">
    <location>
        <begin position="6"/>
        <end position="27"/>
    </location>
</feature>
<protein>
    <recommendedName>
        <fullName evidence="3 10">NADH-ubiquinone oxidoreductase chain 1</fullName>
        <ecNumber evidence="10">7.1.1.2</ecNumber>
    </recommendedName>
</protein>
<feature type="transmembrane region" description="Helical" evidence="11">
    <location>
        <begin position="94"/>
        <end position="115"/>
    </location>
</feature>
<evidence type="ECO:0000256" key="7">
    <source>
        <dbReference type="ARBA" id="ARBA00023075"/>
    </source>
</evidence>
<evidence type="ECO:0000256" key="6">
    <source>
        <dbReference type="ARBA" id="ARBA00022989"/>
    </source>
</evidence>
<reference evidence="12" key="1">
    <citation type="submission" date="2017-09" db="EMBL/GenBank/DDBJ databases">
        <title>The mitochondrial genome of Semnoderes armiger (Kinorhyncha: Cyclorhagidae).</title>
        <authorList>
            <person name="Zeyl Fiskebeck E.M.L."/>
            <person name="Dimitrov D."/>
            <person name="Bachmann L."/>
        </authorList>
    </citation>
    <scope>NUCLEOTIDE SEQUENCE</scope>
</reference>
<dbReference type="PROSITE" id="PS00668">
    <property type="entry name" value="COMPLEX1_ND1_2"/>
    <property type="match status" value="1"/>
</dbReference>
<keyword evidence="4" id="KW-0813">Transport</keyword>
<comment type="similarity">
    <text evidence="2 9">Belongs to the complex I subunit 1 family.</text>
</comment>
<feature type="transmembrane region" description="Helical" evidence="11">
    <location>
        <begin position="209"/>
        <end position="234"/>
    </location>
</feature>
<proteinExistence type="inferred from homology"/>
<evidence type="ECO:0000256" key="1">
    <source>
        <dbReference type="ARBA" id="ARBA00004141"/>
    </source>
</evidence>
<evidence type="ECO:0000256" key="2">
    <source>
        <dbReference type="ARBA" id="ARBA00010535"/>
    </source>
</evidence>
<geneLocation type="mitochondrion" evidence="12"/>
<accession>A0A5H2Q8H2</accession>
<dbReference type="EMBL" id="MF953591">
    <property type="protein sequence ID" value="AYF57116.1"/>
    <property type="molecule type" value="Genomic_DNA"/>
</dbReference>
<dbReference type="GO" id="GO:0008137">
    <property type="term" value="F:NADH dehydrogenase (ubiquinone) activity"/>
    <property type="evidence" value="ECO:0007669"/>
    <property type="project" value="UniProtKB-EC"/>
</dbReference>
<dbReference type="CTD" id="4535"/>
<dbReference type="PANTHER" id="PTHR11432">
    <property type="entry name" value="NADH DEHYDROGENASE SUBUNIT 1"/>
    <property type="match status" value="1"/>
</dbReference>
<keyword evidence="5 9" id="KW-0812">Transmembrane</keyword>
<evidence type="ECO:0000256" key="8">
    <source>
        <dbReference type="ARBA" id="ARBA00023136"/>
    </source>
</evidence>
<sequence length="296" mass="34170">MMFVVYLGLLMSIAFITLMEQKVLGYVHIRKGPNKVNFIGWLQPFSDAGKLFSKGVIFFYQTSFMVYLFSPLVMMFLMLVLWCSHSWGVYNFSLGLFFFFCLVALGVYPLIFCGWSSNSKFSILGCLRAVAQSISYEVCLITMVMSLYLVVESYSFSMMVYDQYYLYNFFFLYGLSMMLLMILVAELGRTPFDFIEGESELVSGFNIEFGSGLFAMVFMSEYGMIIFMSFFFMYGFFGEFMGVVMVMLGLMVSFIMIIIRGELPRTRYDKLMLLCWEVVLPLILMMFLGLGMGFLV</sequence>
<name>A0A5H2Q8H2_9BILA</name>
<dbReference type="InterPro" id="IPR018086">
    <property type="entry name" value="NADH_UbQ_OxRdtase_su1_CS"/>
</dbReference>
<evidence type="ECO:0000256" key="3">
    <source>
        <dbReference type="ARBA" id="ARBA00021009"/>
    </source>
</evidence>
<evidence type="ECO:0000313" key="12">
    <source>
        <dbReference type="EMBL" id="AYF57116.1"/>
    </source>
</evidence>
<evidence type="ECO:0000256" key="5">
    <source>
        <dbReference type="ARBA" id="ARBA00022692"/>
    </source>
</evidence>
<evidence type="ECO:0000256" key="9">
    <source>
        <dbReference type="RuleBase" id="RU000471"/>
    </source>
</evidence>
<dbReference type="EC" id="7.1.1.2" evidence="10"/>
<dbReference type="GO" id="GO:0009060">
    <property type="term" value="P:aerobic respiration"/>
    <property type="evidence" value="ECO:0007669"/>
    <property type="project" value="TreeGrafter"/>
</dbReference>
<keyword evidence="7 10" id="KW-0830">Ubiquinone</keyword>
<evidence type="ECO:0000256" key="10">
    <source>
        <dbReference type="RuleBase" id="RU000473"/>
    </source>
</evidence>
<evidence type="ECO:0000256" key="4">
    <source>
        <dbReference type="ARBA" id="ARBA00022448"/>
    </source>
</evidence>
<comment type="catalytic activity">
    <reaction evidence="10">
        <text>a ubiquinone + NADH + 5 H(+)(in) = a ubiquinol + NAD(+) + 4 H(+)(out)</text>
        <dbReference type="Rhea" id="RHEA:29091"/>
        <dbReference type="Rhea" id="RHEA-COMP:9565"/>
        <dbReference type="Rhea" id="RHEA-COMP:9566"/>
        <dbReference type="ChEBI" id="CHEBI:15378"/>
        <dbReference type="ChEBI" id="CHEBI:16389"/>
        <dbReference type="ChEBI" id="CHEBI:17976"/>
        <dbReference type="ChEBI" id="CHEBI:57540"/>
        <dbReference type="ChEBI" id="CHEBI:57945"/>
        <dbReference type="EC" id="7.1.1.2"/>
    </reaction>
</comment>
<keyword evidence="8 11" id="KW-0472">Membrane</keyword>
<dbReference type="PANTHER" id="PTHR11432:SF3">
    <property type="entry name" value="NADH-UBIQUINONE OXIDOREDUCTASE CHAIN 1"/>
    <property type="match status" value="1"/>
</dbReference>
<dbReference type="GeneID" id="42266272"/>
<dbReference type="Pfam" id="PF00146">
    <property type="entry name" value="NADHdh"/>
    <property type="match status" value="1"/>
</dbReference>
<gene>
    <name evidence="12" type="primary">ND1</name>
</gene>
<dbReference type="AlphaFoldDB" id="A0A5H2Q8H2"/>
<evidence type="ECO:0000256" key="11">
    <source>
        <dbReference type="SAM" id="Phobius"/>
    </source>
</evidence>
<keyword evidence="10 12" id="KW-0496">Mitochondrion</keyword>
<dbReference type="InterPro" id="IPR001694">
    <property type="entry name" value="NADH_UbQ_OxRdtase_su1/FPO"/>
</dbReference>
<comment type="subcellular location">
    <subcellularLocation>
        <location evidence="1">Membrane</location>
        <topology evidence="1">Multi-pass membrane protein</topology>
    </subcellularLocation>
    <subcellularLocation>
        <location evidence="9">Mitochondrion inner membrane</location>
        <topology evidence="9">Multi-pass membrane protein</topology>
    </subcellularLocation>
</comment>
<dbReference type="RefSeq" id="YP_009706301.1">
    <property type="nucleotide sequence ID" value="NC_045069.1"/>
</dbReference>
<feature type="transmembrane region" description="Helical" evidence="11">
    <location>
        <begin position="64"/>
        <end position="82"/>
    </location>
</feature>
<feature type="transmembrane region" description="Helical" evidence="11">
    <location>
        <begin position="170"/>
        <end position="188"/>
    </location>
</feature>
<organism evidence="12">
    <name type="scientific">Semnoderes armiger</name>
    <dbReference type="NCBI Taxonomy" id="1415233"/>
    <lineage>
        <taxon>Eukaryota</taxon>
        <taxon>Metazoa</taxon>
        <taxon>Ecdysozoa</taxon>
        <taxon>Scalidophora</taxon>
        <taxon>Kinorhyncha</taxon>
        <taxon>Cyclorhagida</taxon>
        <taxon>Kentrorhagata</taxon>
        <taxon>Semnoderidae</taxon>
        <taxon>Semnoderes</taxon>
    </lineage>
</organism>
<feature type="transmembrane region" description="Helical" evidence="11">
    <location>
        <begin position="271"/>
        <end position="295"/>
    </location>
</feature>
<keyword evidence="6 11" id="KW-1133">Transmembrane helix</keyword>
<feature type="transmembrane region" description="Helical" evidence="11">
    <location>
        <begin position="240"/>
        <end position="259"/>
    </location>
</feature>
<dbReference type="GO" id="GO:0003954">
    <property type="term" value="F:NADH dehydrogenase activity"/>
    <property type="evidence" value="ECO:0007669"/>
    <property type="project" value="TreeGrafter"/>
</dbReference>